<feature type="transmembrane region" description="Helical" evidence="14">
    <location>
        <begin position="9"/>
        <end position="28"/>
    </location>
</feature>
<dbReference type="InterPro" id="IPR004358">
    <property type="entry name" value="Sig_transdc_His_kin-like_C"/>
</dbReference>
<dbReference type="Pfam" id="PF00512">
    <property type="entry name" value="HisKA"/>
    <property type="match status" value="1"/>
</dbReference>
<evidence type="ECO:0000256" key="9">
    <source>
        <dbReference type="ARBA" id="ARBA00022777"/>
    </source>
</evidence>
<dbReference type="CDD" id="cd00075">
    <property type="entry name" value="HATPase"/>
    <property type="match status" value="1"/>
</dbReference>
<evidence type="ECO:0000256" key="8">
    <source>
        <dbReference type="ARBA" id="ARBA00022741"/>
    </source>
</evidence>
<evidence type="ECO:0000259" key="16">
    <source>
        <dbReference type="PROSITE" id="PS50885"/>
    </source>
</evidence>
<name>A0ABT9XZN0_9BACI</name>
<keyword evidence="10" id="KW-0067">ATP-binding</keyword>
<keyword evidence="18" id="KW-1185">Reference proteome</keyword>
<accession>A0ABT9XZN0</accession>
<dbReference type="Proteomes" id="UP001224122">
    <property type="component" value="Unassembled WGS sequence"/>
</dbReference>
<proteinExistence type="predicted"/>
<keyword evidence="13 14" id="KW-0472">Membrane</keyword>
<dbReference type="SUPFAM" id="SSF158472">
    <property type="entry name" value="HAMP domain-like"/>
    <property type="match status" value="1"/>
</dbReference>
<evidence type="ECO:0000259" key="15">
    <source>
        <dbReference type="PROSITE" id="PS50109"/>
    </source>
</evidence>
<dbReference type="PANTHER" id="PTHR45528">
    <property type="entry name" value="SENSOR HISTIDINE KINASE CPXA"/>
    <property type="match status" value="1"/>
</dbReference>
<keyword evidence="8" id="KW-0547">Nucleotide-binding</keyword>
<evidence type="ECO:0000256" key="13">
    <source>
        <dbReference type="ARBA" id="ARBA00023136"/>
    </source>
</evidence>
<dbReference type="Pfam" id="PF00672">
    <property type="entry name" value="HAMP"/>
    <property type="match status" value="1"/>
</dbReference>
<dbReference type="InterPro" id="IPR003661">
    <property type="entry name" value="HisK_dim/P_dom"/>
</dbReference>
<evidence type="ECO:0000256" key="2">
    <source>
        <dbReference type="ARBA" id="ARBA00004651"/>
    </source>
</evidence>
<dbReference type="CDD" id="cd06225">
    <property type="entry name" value="HAMP"/>
    <property type="match status" value="1"/>
</dbReference>
<dbReference type="InterPro" id="IPR003660">
    <property type="entry name" value="HAMP_dom"/>
</dbReference>
<evidence type="ECO:0000313" key="18">
    <source>
        <dbReference type="Proteomes" id="UP001224122"/>
    </source>
</evidence>
<dbReference type="InterPro" id="IPR003594">
    <property type="entry name" value="HATPase_dom"/>
</dbReference>
<protein>
    <recommendedName>
        <fullName evidence="3">histidine kinase</fullName>
        <ecNumber evidence="3">2.7.13.3</ecNumber>
    </recommendedName>
</protein>
<evidence type="ECO:0000256" key="3">
    <source>
        <dbReference type="ARBA" id="ARBA00012438"/>
    </source>
</evidence>
<sequence length="435" mass="48715">MKTLRIRKFMVVGMISVVIFPWFIYFIIHFNPFREGSQHQSQTLNETINTIVTNSAEWTNPAWQKKLLEQLSQANINAVILSPSNRQIFKFGNWHGNPWMSNQQVTVIEDGRVLGTVKVLSKGENDIFARFSALTALILAIFIVGSQMRRYIVKPLEAMSGTARRIAEGDLDLHLPVSRVTEIAEVRTGFEVMVAGLRKSFQKQAEMEAERRFFIGAIAHDLRTPLFALRGYLEGLEQGIAASPEKISKYVTVCKEKSDQLDRLVSDLFAFTKLEYMEQTLQYEKMDVGLILKKSIDSVRPQAQDKSVAILEKSPPDRCDGFGDSHLLERAMNNLLDNALRHTPNGGWIFVQWYKDSGKTIISVRDTGPGFSQEDLKHLFEPLYRGEVSRNRATGGAGLGLTIARRIFKAHGGDLVAVNDPDGGAVLTGWIAGTG</sequence>
<dbReference type="SMART" id="SM00387">
    <property type="entry name" value="HATPase_c"/>
    <property type="match status" value="1"/>
</dbReference>
<evidence type="ECO:0000256" key="4">
    <source>
        <dbReference type="ARBA" id="ARBA00022475"/>
    </source>
</evidence>
<dbReference type="SUPFAM" id="SSF47384">
    <property type="entry name" value="Homodimeric domain of signal transducing histidine kinase"/>
    <property type="match status" value="1"/>
</dbReference>
<dbReference type="SMART" id="SM00388">
    <property type="entry name" value="HisKA"/>
    <property type="match status" value="1"/>
</dbReference>
<organism evidence="17 18">
    <name type="scientific">Neobacillus ginsengisoli</name>
    <dbReference type="NCBI Taxonomy" id="904295"/>
    <lineage>
        <taxon>Bacteria</taxon>
        <taxon>Bacillati</taxon>
        <taxon>Bacillota</taxon>
        <taxon>Bacilli</taxon>
        <taxon>Bacillales</taxon>
        <taxon>Bacillaceae</taxon>
        <taxon>Neobacillus</taxon>
    </lineage>
</organism>
<evidence type="ECO:0000256" key="6">
    <source>
        <dbReference type="ARBA" id="ARBA00022679"/>
    </source>
</evidence>
<dbReference type="PANTHER" id="PTHR45528:SF1">
    <property type="entry name" value="SENSOR HISTIDINE KINASE CPXA"/>
    <property type="match status" value="1"/>
</dbReference>
<dbReference type="SUPFAM" id="SSF55874">
    <property type="entry name" value="ATPase domain of HSP90 chaperone/DNA topoisomerase II/histidine kinase"/>
    <property type="match status" value="1"/>
</dbReference>
<evidence type="ECO:0000256" key="5">
    <source>
        <dbReference type="ARBA" id="ARBA00022553"/>
    </source>
</evidence>
<comment type="subcellular location">
    <subcellularLocation>
        <location evidence="2">Cell membrane</location>
        <topology evidence="2">Multi-pass membrane protein</topology>
    </subcellularLocation>
</comment>
<evidence type="ECO:0000256" key="11">
    <source>
        <dbReference type="ARBA" id="ARBA00022989"/>
    </source>
</evidence>
<dbReference type="PRINTS" id="PR00344">
    <property type="entry name" value="BCTRLSENSOR"/>
</dbReference>
<comment type="caution">
    <text evidence="17">The sequence shown here is derived from an EMBL/GenBank/DDBJ whole genome shotgun (WGS) entry which is preliminary data.</text>
</comment>
<dbReference type="SMART" id="SM00304">
    <property type="entry name" value="HAMP"/>
    <property type="match status" value="1"/>
</dbReference>
<evidence type="ECO:0000256" key="1">
    <source>
        <dbReference type="ARBA" id="ARBA00000085"/>
    </source>
</evidence>
<dbReference type="InterPro" id="IPR036890">
    <property type="entry name" value="HATPase_C_sf"/>
</dbReference>
<keyword evidence="7 14" id="KW-0812">Transmembrane</keyword>
<dbReference type="EC" id="2.7.13.3" evidence="3"/>
<evidence type="ECO:0000256" key="7">
    <source>
        <dbReference type="ARBA" id="ARBA00022692"/>
    </source>
</evidence>
<dbReference type="PROSITE" id="PS50885">
    <property type="entry name" value="HAMP"/>
    <property type="match status" value="1"/>
</dbReference>
<keyword evidence="4" id="KW-1003">Cell membrane</keyword>
<feature type="domain" description="HAMP" evidence="16">
    <location>
        <begin position="150"/>
        <end position="202"/>
    </location>
</feature>
<reference evidence="17 18" key="1">
    <citation type="submission" date="2023-07" db="EMBL/GenBank/DDBJ databases">
        <title>Genomic Encyclopedia of Type Strains, Phase IV (KMG-IV): sequencing the most valuable type-strain genomes for metagenomic binning, comparative biology and taxonomic classification.</title>
        <authorList>
            <person name="Goeker M."/>
        </authorList>
    </citation>
    <scope>NUCLEOTIDE SEQUENCE [LARGE SCALE GENOMIC DNA]</scope>
    <source>
        <strain evidence="17 18">DSM 27594</strain>
    </source>
</reference>
<dbReference type="Gene3D" id="3.30.565.10">
    <property type="entry name" value="Histidine kinase-like ATPase, C-terminal domain"/>
    <property type="match status" value="1"/>
</dbReference>
<feature type="transmembrane region" description="Helical" evidence="14">
    <location>
        <begin position="127"/>
        <end position="145"/>
    </location>
</feature>
<dbReference type="CDD" id="cd00082">
    <property type="entry name" value="HisKA"/>
    <property type="match status" value="1"/>
</dbReference>
<keyword evidence="11 14" id="KW-1133">Transmembrane helix</keyword>
<keyword evidence="6" id="KW-0808">Transferase</keyword>
<dbReference type="InterPro" id="IPR050398">
    <property type="entry name" value="HssS/ArlS-like"/>
</dbReference>
<evidence type="ECO:0000256" key="12">
    <source>
        <dbReference type="ARBA" id="ARBA00023012"/>
    </source>
</evidence>
<keyword evidence="5" id="KW-0597">Phosphoprotein</keyword>
<dbReference type="RefSeq" id="WP_307410127.1">
    <property type="nucleotide sequence ID" value="NZ_JAUSTW010000006.1"/>
</dbReference>
<dbReference type="InterPro" id="IPR005467">
    <property type="entry name" value="His_kinase_dom"/>
</dbReference>
<dbReference type="PROSITE" id="PS50109">
    <property type="entry name" value="HIS_KIN"/>
    <property type="match status" value="1"/>
</dbReference>
<dbReference type="InterPro" id="IPR036097">
    <property type="entry name" value="HisK_dim/P_sf"/>
</dbReference>
<feature type="domain" description="Histidine kinase" evidence="15">
    <location>
        <begin position="217"/>
        <end position="428"/>
    </location>
</feature>
<dbReference type="GO" id="GO:0016301">
    <property type="term" value="F:kinase activity"/>
    <property type="evidence" value="ECO:0007669"/>
    <property type="project" value="UniProtKB-KW"/>
</dbReference>
<evidence type="ECO:0000256" key="14">
    <source>
        <dbReference type="SAM" id="Phobius"/>
    </source>
</evidence>
<keyword evidence="9 17" id="KW-0418">Kinase</keyword>
<evidence type="ECO:0000256" key="10">
    <source>
        <dbReference type="ARBA" id="ARBA00022840"/>
    </source>
</evidence>
<dbReference type="Pfam" id="PF02518">
    <property type="entry name" value="HATPase_c"/>
    <property type="match status" value="1"/>
</dbReference>
<evidence type="ECO:0000313" key="17">
    <source>
        <dbReference type="EMBL" id="MDQ0200354.1"/>
    </source>
</evidence>
<gene>
    <name evidence="17" type="ORF">J2S10_003543</name>
</gene>
<dbReference type="EMBL" id="JAUSTW010000006">
    <property type="protein sequence ID" value="MDQ0200354.1"/>
    <property type="molecule type" value="Genomic_DNA"/>
</dbReference>
<keyword evidence="12" id="KW-0902">Two-component regulatory system</keyword>
<comment type="catalytic activity">
    <reaction evidence="1">
        <text>ATP + protein L-histidine = ADP + protein N-phospho-L-histidine.</text>
        <dbReference type="EC" id="2.7.13.3"/>
    </reaction>
</comment>
<dbReference type="Gene3D" id="1.10.287.130">
    <property type="match status" value="1"/>
</dbReference>
<dbReference type="Gene3D" id="6.10.340.10">
    <property type="match status" value="1"/>
</dbReference>